<feature type="domain" description="SGNH hydrolase-type esterase" evidence="4">
    <location>
        <begin position="556"/>
        <end position="737"/>
    </location>
</feature>
<dbReference type="InterPro" id="IPR006710">
    <property type="entry name" value="Glyco_hydro_43"/>
</dbReference>
<evidence type="ECO:0000256" key="1">
    <source>
        <dbReference type="ARBA" id="ARBA00009865"/>
    </source>
</evidence>
<name>A0A8J2XTI1_9BACT</name>
<dbReference type="Gene3D" id="3.40.50.1110">
    <property type="entry name" value="SGNH hydrolase"/>
    <property type="match status" value="1"/>
</dbReference>
<sequence>MRIFILLLFVGIGFRVEAQLIDTEGHTINAHGAGVLAYKGVYYLFGEIKKGATRLVPGQSWEDYRVKAGGVSCYSSHDLKHWKYEGVALAPETRDTGSDLFVDRVIERPKVIYNSRTRQFVLWMHIDKDDYSYARAGVAVSDKPQGPYRYLGSCRPNGQMSRDMTVFQDEDGRAYLVYTSENNNTMQVCLLSSDYLKPTPVYKRILIGQRREAPAVFKQGGRYFLITSLCSGWDPNAARWAVADSMLGEWRQQGNPCVGEDSATTFHSQSTFVLPVGGSAGGQAGAGFLFMADRWNKTDLERSEYLWLPLRVEDGRVMIEDKRERVYRRVDARPLSLVSYSMRLQEGKGRYWSFIRFYNAKDSLLLEYKADGGDYTEAPPRTAFLTVGVGGDGQLPAVDSVQVTVDVGEKAVKHEPLCDVRQYLRPFWKGDTVFNETVLLYAAEGAEASGRLLYRPDRILAVRSYGLDTIYREGVDYSVRGDSIARLPGSAMRFRADSSFDRQRDLAWYNLQSQWVVVTYTHHDKWVGPVPSYAGDRLPRTMAWLRSGRPLVVVAYGMSITRGMDVSGYDGVAPYMPTYVNMFVQGLRQRYPRTPIRLYNAGLPGSTVAWGAQHARPYVCPLRPDVVVVDFGMNDFWRLTPQAFGDSVRTILRKVREGNPGVEFLLLANMGFDPDYVLNSDTSKAFYMGNLAGYAGELRRLEGEGVIGLDMHAISDVLYRRKKAKDCLVNPLHPNDYMARWYAQGMLALLGY</sequence>
<dbReference type="SUPFAM" id="SSF75005">
    <property type="entry name" value="Arabinanase/levansucrase/invertase"/>
    <property type="match status" value="1"/>
</dbReference>
<dbReference type="SUPFAM" id="SSF52266">
    <property type="entry name" value="SGNH hydrolase"/>
    <property type="match status" value="1"/>
</dbReference>
<dbReference type="PANTHER" id="PTHR22925:SF3">
    <property type="entry name" value="GLYCOSYL HYDROLASE FAMILY PROTEIN 43"/>
    <property type="match status" value="1"/>
</dbReference>
<evidence type="ECO:0000259" key="4">
    <source>
        <dbReference type="Pfam" id="PF13472"/>
    </source>
</evidence>
<dbReference type="PANTHER" id="PTHR22925">
    <property type="entry name" value="GLYCOSYL HYDROLASE 43 FAMILY MEMBER"/>
    <property type="match status" value="1"/>
</dbReference>
<dbReference type="InterPro" id="IPR036514">
    <property type="entry name" value="SGNH_hydro_sf"/>
</dbReference>
<dbReference type="InterPro" id="IPR013830">
    <property type="entry name" value="SGNH_hydro"/>
</dbReference>
<reference evidence="5" key="1">
    <citation type="journal article" date="2014" name="Int. J. Syst. Evol. Microbiol.">
        <title>Complete genome sequence of Corynebacterium casei LMG S-19264T (=DSM 44701T), isolated from a smear-ripened cheese.</title>
        <authorList>
            <consortium name="US DOE Joint Genome Institute (JGI-PGF)"/>
            <person name="Walter F."/>
            <person name="Albersmeier A."/>
            <person name="Kalinowski J."/>
            <person name="Ruckert C."/>
        </authorList>
    </citation>
    <scope>NUCLEOTIDE SEQUENCE</scope>
    <source>
        <strain evidence="5">CGMCC 1.15448</strain>
    </source>
</reference>
<dbReference type="EMBL" id="BMJC01000005">
    <property type="protein sequence ID" value="GGB17497.1"/>
    <property type="molecule type" value="Genomic_DNA"/>
</dbReference>
<dbReference type="Proteomes" id="UP000607559">
    <property type="component" value="Unassembled WGS sequence"/>
</dbReference>
<keyword evidence="3" id="KW-0326">Glycosidase</keyword>
<dbReference type="GO" id="GO:0005975">
    <property type="term" value="P:carbohydrate metabolic process"/>
    <property type="evidence" value="ECO:0007669"/>
    <property type="project" value="InterPro"/>
</dbReference>
<dbReference type="CDD" id="cd18825">
    <property type="entry name" value="GH43_CtGH43-like"/>
    <property type="match status" value="1"/>
</dbReference>
<evidence type="ECO:0000313" key="6">
    <source>
        <dbReference type="Proteomes" id="UP000607559"/>
    </source>
</evidence>
<dbReference type="Gene3D" id="2.115.10.20">
    <property type="entry name" value="Glycosyl hydrolase domain, family 43"/>
    <property type="match status" value="1"/>
</dbReference>
<organism evidence="5 6">
    <name type="scientific">Puia dinghuensis</name>
    <dbReference type="NCBI Taxonomy" id="1792502"/>
    <lineage>
        <taxon>Bacteria</taxon>
        <taxon>Pseudomonadati</taxon>
        <taxon>Bacteroidota</taxon>
        <taxon>Chitinophagia</taxon>
        <taxon>Chitinophagales</taxon>
        <taxon>Chitinophagaceae</taxon>
        <taxon>Puia</taxon>
    </lineage>
</organism>
<evidence type="ECO:0000256" key="2">
    <source>
        <dbReference type="ARBA" id="ARBA00022801"/>
    </source>
</evidence>
<proteinExistence type="inferred from homology"/>
<keyword evidence="2" id="KW-0378">Hydrolase</keyword>
<dbReference type="Pfam" id="PF13472">
    <property type="entry name" value="Lipase_GDSL_2"/>
    <property type="match status" value="1"/>
</dbReference>
<evidence type="ECO:0000256" key="3">
    <source>
        <dbReference type="ARBA" id="ARBA00023295"/>
    </source>
</evidence>
<comment type="caution">
    <text evidence="5">The sequence shown here is derived from an EMBL/GenBank/DDBJ whole genome shotgun (WGS) entry which is preliminary data.</text>
</comment>
<dbReference type="GO" id="GO:0016788">
    <property type="term" value="F:hydrolase activity, acting on ester bonds"/>
    <property type="evidence" value="ECO:0007669"/>
    <property type="project" value="UniProtKB-ARBA"/>
</dbReference>
<gene>
    <name evidence="5" type="ORF">GCM10011511_46610</name>
</gene>
<dbReference type="GO" id="GO:0004553">
    <property type="term" value="F:hydrolase activity, hydrolyzing O-glycosyl compounds"/>
    <property type="evidence" value="ECO:0007669"/>
    <property type="project" value="InterPro"/>
</dbReference>
<dbReference type="InterPro" id="IPR023296">
    <property type="entry name" value="Glyco_hydro_beta-prop_sf"/>
</dbReference>
<dbReference type="AlphaFoldDB" id="A0A8J2XTI1"/>
<reference evidence="5" key="2">
    <citation type="submission" date="2020-09" db="EMBL/GenBank/DDBJ databases">
        <authorList>
            <person name="Sun Q."/>
            <person name="Zhou Y."/>
        </authorList>
    </citation>
    <scope>NUCLEOTIDE SEQUENCE</scope>
    <source>
        <strain evidence="5">CGMCC 1.15448</strain>
    </source>
</reference>
<protein>
    <recommendedName>
        <fullName evidence="4">SGNH hydrolase-type esterase domain-containing protein</fullName>
    </recommendedName>
</protein>
<dbReference type="Pfam" id="PF04616">
    <property type="entry name" value="Glyco_hydro_43"/>
    <property type="match status" value="1"/>
</dbReference>
<dbReference type="RefSeq" id="WP_188936368.1">
    <property type="nucleotide sequence ID" value="NZ_BMJC01000005.1"/>
</dbReference>
<comment type="similarity">
    <text evidence="1">Belongs to the glycosyl hydrolase 43 family.</text>
</comment>
<evidence type="ECO:0000313" key="5">
    <source>
        <dbReference type="EMBL" id="GGB17497.1"/>
    </source>
</evidence>
<accession>A0A8J2XTI1</accession>
<keyword evidence="6" id="KW-1185">Reference proteome</keyword>